<proteinExistence type="predicted"/>
<keyword evidence="2" id="KW-1185">Reference proteome</keyword>
<reference evidence="1 2" key="1">
    <citation type="submission" date="2022-01" db="EMBL/GenBank/DDBJ databases">
        <authorList>
            <person name="Xiong W."/>
            <person name="Schranz E."/>
        </authorList>
    </citation>
    <scope>NUCLEOTIDE SEQUENCE [LARGE SCALE GENOMIC DNA]</scope>
</reference>
<dbReference type="AlphaFoldDB" id="A0AAU9P466"/>
<comment type="caution">
    <text evidence="1">The sequence shown here is derived from an EMBL/GenBank/DDBJ whole genome shotgun (WGS) entry which is preliminary data.</text>
</comment>
<accession>A0AAU9P466</accession>
<protein>
    <submittedName>
        <fullName evidence="1">Uncharacterized protein</fullName>
    </submittedName>
</protein>
<organism evidence="1 2">
    <name type="scientific">Lactuca virosa</name>
    <dbReference type="NCBI Taxonomy" id="75947"/>
    <lineage>
        <taxon>Eukaryota</taxon>
        <taxon>Viridiplantae</taxon>
        <taxon>Streptophyta</taxon>
        <taxon>Embryophyta</taxon>
        <taxon>Tracheophyta</taxon>
        <taxon>Spermatophyta</taxon>
        <taxon>Magnoliopsida</taxon>
        <taxon>eudicotyledons</taxon>
        <taxon>Gunneridae</taxon>
        <taxon>Pentapetalae</taxon>
        <taxon>asterids</taxon>
        <taxon>campanulids</taxon>
        <taxon>Asterales</taxon>
        <taxon>Asteraceae</taxon>
        <taxon>Cichorioideae</taxon>
        <taxon>Cichorieae</taxon>
        <taxon>Lactucinae</taxon>
        <taxon>Lactuca</taxon>
    </lineage>
</organism>
<dbReference type="Proteomes" id="UP001157418">
    <property type="component" value="Unassembled WGS sequence"/>
</dbReference>
<dbReference type="EMBL" id="CAKMRJ010005523">
    <property type="protein sequence ID" value="CAH1445043.1"/>
    <property type="molecule type" value="Genomic_DNA"/>
</dbReference>
<evidence type="ECO:0000313" key="2">
    <source>
        <dbReference type="Proteomes" id="UP001157418"/>
    </source>
</evidence>
<gene>
    <name evidence="1" type="ORF">LVIROSA_LOCUS30835</name>
</gene>
<sequence>MLESRIISKVSGMVKASESVILEKVDYTDQNNELRVKNQRSDFMGEVKNLKSITKERNILFVQEVKKVREDEIETGSFYSFLHIIQKRYP</sequence>
<name>A0AAU9P466_9ASTR</name>
<evidence type="ECO:0000313" key="1">
    <source>
        <dbReference type="EMBL" id="CAH1445043.1"/>
    </source>
</evidence>